<feature type="transmembrane region" description="Helical" evidence="5">
    <location>
        <begin position="228"/>
        <end position="248"/>
    </location>
</feature>
<feature type="domain" description="Integral membrane bound transporter" evidence="6">
    <location>
        <begin position="242"/>
        <end position="368"/>
    </location>
</feature>
<dbReference type="EMBL" id="JPGG01000016">
    <property type="protein sequence ID" value="KGC13648.1"/>
    <property type="molecule type" value="Genomic_DNA"/>
</dbReference>
<evidence type="ECO:0000256" key="3">
    <source>
        <dbReference type="ARBA" id="ARBA00022989"/>
    </source>
</evidence>
<dbReference type="KEGG" id="bgo:BM43_5236"/>
<dbReference type="InterPro" id="IPR049453">
    <property type="entry name" value="Memb_transporter_dom"/>
</dbReference>
<evidence type="ECO:0000256" key="1">
    <source>
        <dbReference type="ARBA" id="ARBA00004141"/>
    </source>
</evidence>
<evidence type="ECO:0000313" key="7">
    <source>
        <dbReference type="EMBL" id="KGC13648.1"/>
    </source>
</evidence>
<dbReference type="Pfam" id="PF13515">
    <property type="entry name" value="FUSC_2"/>
    <property type="match status" value="1"/>
</dbReference>
<feature type="transmembrane region" description="Helical" evidence="5">
    <location>
        <begin position="51"/>
        <end position="68"/>
    </location>
</feature>
<feature type="transmembrane region" description="Helical" evidence="5">
    <location>
        <begin position="148"/>
        <end position="171"/>
    </location>
</feature>
<protein>
    <submittedName>
        <fullName evidence="7">Fusaric acid resistance-like family protein</fullName>
    </submittedName>
</protein>
<name>A0AAW3EYG1_BURGA</name>
<feature type="transmembrane region" description="Helical" evidence="5">
    <location>
        <begin position="306"/>
        <end position="323"/>
    </location>
</feature>
<evidence type="ECO:0000313" key="8">
    <source>
        <dbReference type="Proteomes" id="UP000029590"/>
    </source>
</evidence>
<feature type="transmembrane region" description="Helical" evidence="5">
    <location>
        <begin position="359"/>
        <end position="378"/>
    </location>
</feature>
<organism evidence="7 8">
    <name type="scientific">Burkholderia gladioli</name>
    <name type="common">Pseudomonas marginata</name>
    <name type="synonym">Phytomonas marginata</name>
    <dbReference type="NCBI Taxonomy" id="28095"/>
    <lineage>
        <taxon>Bacteria</taxon>
        <taxon>Pseudomonadati</taxon>
        <taxon>Pseudomonadota</taxon>
        <taxon>Betaproteobacteria</taxon>
        <taxon>Burkholderiales</taxon>
        <taxon>Burkholderiaceae</taxon>
        <taxon>Burkholderia</taxon>
    </lineage>
</organism>
<keyword evidence="4 5" id="KW-0472">Membrane</keyword>
<proteinExistence type="predicted"/>
<feature type="transmembrane region" description="Helical" evidence="5">
    <location>
        <begin position="25"/>
        <end position="45"/>
    </location>
</feature>
<comment type="caution">
    <text evidence="7">The sequence shown here is derived from an EMBL/GenBank/DDBJ whole genome shotgun (WGS) entry which is preliminary data.</text>
</comment>
<sequence>MIAAACSRALTRARLQDPDFTRLRAASRSTLACLLSAGLGVGWALHHQMMPTVAVPGALFAMIAPLFLREPRWSGWLVSLITLCLCAGACLAAAAALAPYPALRIAGSLAVVFVGLLCQTLGARAVGAGLLGLVGFYLGLYLHPSGALLVEMLGIMTLAAGIVTVVGRILVPVAPGGPADEIQPLGHGNEAGGSGWRRALHRLAELVVSGRLTGKPLGPSLAHRLHRLAWRPALVATAAALLAMLAGGSLSADRSMWAVISTFVVFLGTTSRQGTRVRVFKRIAGTLAGAAASVLCVNWCGHQPWLLIAAMALSVFGWAYHILHAYTRGVFFITTLVGLVYGQLGFAILPLARLRIEEVLAGCLVSLALALWLMPSAVGQAPAVPQRH</sequence>
<evidence type="ECO:0000256" key="2">
    <source>
        <dbReference type="ARBA" id="ARBA00022692"/>
    </source>
</evidence>
<accession>A0AAW3EYG1</accession>
<keyword evidence="2 5" id="KW-0812">Transmembrane</keyword>
<evidence type="ECO:0000256" key="4">
    <source>
        <dbReference type="ARBA" id="ARBA00023136"/>
    </source>
</evidence>
<dbReference type="AlphaFoldDB" id="A0AAW3EYG1"/>
<keyword evidence="3 5" id="KW-1133">Transmembrane helix</keyword>
<dbReference type="GO" id="GO:0016020">
    <property type="term" value="C:membrane"/>
    <property type="evidence" value="ECO:0007669"/>
    <property type="project" value="UniProtKB-SubCell"/>
</dbReference>
<dbReference type="Proteomes" id="UP000029590">
    <property type="component" value="Unassembled WGS sequence"/>
</dbReference>
<feature type="transmembrane region" description="Helical" evidence="5">
    <location>
        <begin position="330"/>
        <end position="353"/>
    </location>
</feature>
<gene>
    <name evidence="7" type="ORF">DM48_2530</name>
</gene>
<feature type="transmembrane region" description="Helical" evidence="5">
    <location>
        <begin position="125"/>
        <end position="142"/>
    </location>
</feature>
<evidence type="ECO:0000259" key="6">
    <source>
        <dbReference type="Pfam" id="PF13515"/>
    </source>
</evidence>
<dbReference type="RefSeq" id="WP_052409132.1">
    <property type="nucleotide sequence ID" value="NZ_CADEPT010000002.1"/>
</dbReference>
<evidence type="ECO:0000256" key="5">
    <source>
        <dbReference type="SAM" id="Phobius"/>
    </source>
</evidence>
<comment type="subcellular location">
    <subcellularLocation>
        <location evidence="1">Membrane</location>
        <topology evidence="1">Multi-pass membrane protein</topology>
    </subcellularLocation>
</comment>
<reference evidence="7 8" key="1">
    <citation type="submission" date="2014-04" db="EMBL/GenBank/DDBJ databases">
        <authorList>
            <person name="Bishop-Lilly K.A."/>
            <person name="Broomall S.M."/>
            <person name="Chain P.S."/>
            <person name="Chertkov O."/>
            <person name="Coyne S.R."/>
            <person name="Daligault H.E."/>
            <person name="Davenport K.W."/>
            <person name="Erkkila T."/>
            <person name="Frey K.G."/>
            <person name="Gibbons H.S."/>
            <person name="Gu W."/>
            <person name="Jaissle J."/>
            <person name="Johnson S.L."/>
            <person name="Koroleva G.I."/>
            <person name="Ladner J.T."/>
            <person name="Lo C.-C."/>
            <person name="Minogue T.D."/>
            <person name="Munk C."/>
            <person name="Palacios G.F."/>
            <person name="Redden C.L."/>
            <person name="Rosenzweig C.N."/>
            <person name="Scholz M.B."/>
            <person name="Teshima H."/>
            <person name="Xu Y."/>
        </authorList>
    </citation>
    <scope>NUCLEOTIDE SEQUENCE [LARGE SCALE GENOMIC DNA]</scope>
    <source>
        <strain evidence="8">gladioli</strain>
    </source>
</reference>
<feature type="transmembrane region" description="Helical" evidence="5">
    <location>
        <begin position="75"/>
        <end position="96"/>
    </location>
</feature>